<gene>
    <name evidence="2" type="ORF">FYJ55_07875</name>
</gene>
<dbReference type="InterPro" id="IPR025877">
    <property type="entry name" value="MobA-like_NTP_Trfase"/>
</dbReference>
<reference evidence="2 3" key="1">
    <citation type="submission" date="2019-08" db="EMBL/GenBank/DDBJ databases">
        <title>In-depth cultivation of the pig gut microbiome towards novel bacterial diversity and tailored functional studies.</title>
        <authorList>
            <person name="Wylensek D."/>
            <person name="Hitch T.C.A."/>
            <person name="Clavel T."/>
        </authorList>
    </citation>
    <scope>NUCLEOTIDE SEQUENCE [LARGE SCALE GENOMIC DNA]</scope>
    <source>
        <strain evidence="2 3">LKV-472-APC-3</strain>
    </source>
</reference>
<dbReference type="Gene3D" id="3.90.550.10">
    <property type="entry name" value="Spore Coat Polysaccharide Biosynthesis Protein SpsA, Chain A"/>
    <property type="match status" value="1"/>
</dbReference>
<feature type="domain" description="MobA-like NTP transferase" evidence="1">
    <location>
        <begin position="7"/>
        <end position="155"/>
    </location>
</feature>
<keyword evidence="3" id="KW-1185">Reference proteome</keyword>
<accession>A0A6N7VJY8</accession>
<name>A0A6N7VJY8_9FIRM</name>
<proteinExistence type="predicted"/>
<comment type="caution">
    <text evidence="2">The sequence shown here is derived from an EMBL/GenBank/DDBJ whole genome shotgun (WGS) entry which is preliminary data.</text>
</comment>
<keyword evidence="2" id="KW-0808">Transferase</keyword>
<dbReference type="EMBL" id="VUMR01000044">
    <property type="protein sequence ID" value="MSS56804.1"/>
    <property type="molecule type" value="Genomic_DNA"/>
</dbReference>
<dbReference type="CDD" id="cd04182">
    <property type="entry name" value="GT_2_like_f"/>
    <property type="match status" value="1"/>
</dbReference>
<dbReference type="SUPFAM" id="SSF53448">
    <property type="entry name" value="Nucleotide-diphospho-sugar transferases"/>
    <property type="match status" value="1"/>
</dbReference>
<organism evidence="2 3">
    <name type="scientific">Holdemanella porci</name>
    <dbReference type="NCBI Taxonomy" id="2652276"/>
    <lineage>
        <taxon>Bacteria</taxon>
        <taxon>Bacillati</taxon>
        <taxon>Bacillota</taxon>
        <taxon>Erysipelotrichia</taxon>
        <taxon>Erysipelotrichales</taxon>
        <taxon>Erysipelotrichaceae</taxon>
        <taxon>Holdemanella</taxon>
    </lineage>
</organism>
<dbReference type="GeneID" id="93159212"/>
<dbReference type="InterPro" id="IPR029044">
    <property type="entry name" value="Nucleotide-diphossugar_trans"/>
</dbReference>
<dbReference type="AlphaFoldDB" id="A0A6N7VJY8"/>
<dbReference type="PANTHER" id="PTHR43777">
    <property type="entry name" value="MOLYBDENUM COFACTOR CYTIDYLYLTRANSFERASE"/>
    <property type="match status" value="1"/>
</dbReference>
<dbReference type="Pfam" id="PF12804">
    <property type="entry name" value="NTP_transf_3"/>
    <property type="match status" value="1"/>
</dbReference>
<evidence type="ECO:0000313" key="2">
    <source>
        <dbReference type="EMBL" id="MSS56804.1"/>
    </source>
</evidence>
<sequence length="179" mass="20228">MNNISLIILASGFSRRFVSNKLLYEFHGKKLVEYAFDKASAFLDVIVVTQYMEIKEMAESLGYHVVMNDHPEYGQGHSIALGVGACQNNACILMVADMPYLKLDTLKEMVSIQDGKHIVICEYNGIICNPMLLPKRYYDKAKQLCNDKGAKQIIGDDTYLTVSLLEEEFMDIDEKTEAI</sequence>
<protein>
    <submittedName>
        <fullName evidence="2">Nucleotidyltransferase family protein</fullName>
    </submittedName>
</protein>
<evidence type="ECO:0000259" key="1">
    <source>
        <dbReference type="Pfam" id="PF12804"/>
    </source>
</evidence>
<dbReference type="PANTHER" id="PTHR43777:SF1">
    <property type="entry name" value="MOLYBDENUM COFACTOR CYTIDYLYLTRANSFERASE"/>
    <property type="match status" value="1"/>
</dbReference>
<evidence type="ECO:0000313" key="3">
    <source>
        <dbReference type="Proteomes" id="UP000434241"/>
    </source>
</evidence>
<dbReference type="RefSeq" id="WP_154556373.1">
    <property type="nucleotide sequence ID" value="NZ_VUMR01000044.1"/>
</dbReference>
<dbReference type="Proteomes" id="UP000434241">
    <property type="component" value="Unassembled WGS sequence"/>
</dbReference>
<dbReference type="GO" id="GO:0016779">
    <property type="term" value="F:nucleotidyltransferase activity"/>
    <property type="evidence" value="ECO:0007669"/>
    <property type="project" value="UniProtKB-ARBA"/>
</dbReference>